<evidence type="ECO:0008006" key="4">
    <source>
        <dbReference type="Google" id="ProtNLM"/>
    </source>
</evidence>
<keyword evidence="1" id="KW-1133">Transmembrane helix</keyword>
<gene>
    <name evidence="2" type="ORF">CVIRNUC_007540</name>
</gene>
<sequence>MDASYLKQTLCCCRRTADISRRDSIHSGRLSIHPLLHTRSLVQGRHSRQMQRTSDAGSAAMIRHVKVWQCHFTPESQQSRQGSTPRGSERAEQSVAACLWPLLLGCGPALADVEAKYNPTRGSESVKTIAGVFYAGLLAIFAFRLLTRRAKKFKEERIASLPAEEPAASTERDEPAVTPLRALWSALRLGGFACLLYLLSTNVDNYFEGQALPNQLTARNITITVRTIVRGLSYLLTFLFAANTIGLTALTVQLLINPEAASQPRVVKATEAAEDLTSGGSNSSSS</sequence>
<dbReference type="InterPro" id="IPR021434">
    <property type="entry name" value="DUF3082"/>
</dbReference>
<organism evidence="2 3">
    <name type="scientific">Coccomyxa viridis</name>
    <dbReference type="NCBI Taxonomy" id="1274662"/>
    <lineage>
        <taxon>Eukaryota</taxon>
        <taxon>Viridiplantae</taxon>
        <taxon>Chlorophyta</taxon>
        <taxon>core chlorophytes</taxon>
        <taxon>Trebouxiophyceae</taxon>
        <taxon>Trebouxiophyceae incertae sedis</taxon>
        <taxon>Coccomyxaceae</taxon>
        <taxon>Coccomyxa</taxon>
    </lineage>
</organism>
<evidence type="ECO:0000256" key="1">
    <source>
        <dbReference type="SAM" id="Phobius"/>
    </source>
</evidence>
<comment type="caution">
    <text evidence="2">The sequence shown here is derived from an EMBL/GenBank/DDBJ whole genome shotgun (WGS) entry which is preliminary data.</text>
</comment>
<keyword evidence="1" id="KW-0472">Membrane</keyword>
<keyword evidence="3" id="KW-1185">Reference proteome</keyword>
<accession>A0AAV1IAD5</accession>
<reference evidence="2 3" key="1">
    <citation type="submission" date="2023-10" db="EMBL/GenBank/DDBJ databases">
        <authorList>
            <person name="Maclean D."/>
            <person name="Macfadyen A."/>
        </authorList>
    </citation>
    <scope>NUCLEOTIDE SEQUENCE [LARGE SCALE GENOMIC DNA]</scope>
</reference>
<dbReference type="Pfam" id="PF11282">
    <property type="entry name" value="DUF3082"/>
    <property type="match status" value="1"/>
</dbReference>
<dbReference type="GO" id="GO:0009535">
    <property type="term" value="C:chloroplast thylakoid membrane"/>
    <property type="evidence" value="ECO:0007669"/>
    <property type="project" value="TreeGrafter"/>
</dbReference>
<keyword evidence="1" id="KW-0812">Transmembrane</keyword>
<feature type="transmembrane region" description="Helical" evidence="1">
    <location>
        <begin position="234"/>
        <end position="256"/>
    </location>
</feature>
<proteinExistence type="predicted"/>
<dbReference type="PANTHER" id="PTHR35733">
    <property type="entry name" value="OS02G0307800 PROTEIN"/>
    <property type="match status" value="1"/>
</dbReference>
<evidence type="ECO:0000313" key="3">
    <source>
        <dbReference type="Proteomes" id="UP001314263"/>
    </source>
</evidence>
<protein>
    <recommendedName>
        <fullName evidence="4">DUF4234 domain-containing protein</fullName>
    </recommendedName>
</protein>
<dbReference type="Proteomes" id="UP001314263">
    <property type="component" value="Unassembled WGS sequence"/>
</dbReference>
<dbReference type="AlphaFoldDB" id="A0AAV1IAD5"/>
<dbReference type="EMBL" id="CAUYUE010000010">
    <property type="protein sequence ID" value="CAK0784336.1"/>
    <property type="molecule type" value="Genomic_DNA"/>
</dbReference>
<dbReference type="PANTHER" id="PTHR35733:SF1">
    <property type="entry name" value="OS02G0307800 PROTEIN"/>
    <property type="match status" value="1"/>
</dbReference>
<name>A0AAV1IAD5_9CHLO</name>
<evidence type="ECO:0000313" key="2">
    <source>
        <dbReference type="EMBL" id="CAK0784336.1"/>
    </source>
</evidence>
<feature type="transmembrane region" description="Helical" evidence="1">
    <location>
        <begin position="128"/>
        <end position="147"/>
    </location>
</feature>